<comment type="cofactor">
    <cofactor evidence="1">
        <name>Mn(2+)</name>
        <dbReference type="ChEBI" id="CHEBI:29035"/>
    </cofactor>
</comment>
<evidence type="ECO:0000256" key="1">
    <source>
        <dbReference type="ARBA" id="ARBA00001936"/>
    </source>
</evidence>
<dbReference type="CDD" id="cd18870">
    <property type="entry name" value="NUDIX_AcylCoAdiphos_Nudt19"/>
    <property type="match status" value="1"/>
</dbReference>
<gene>
    <name evidence="9" type="ORF">UFOPK2656_01351</name>
    <name evidence="10" type="ORF">UFOPK3099_00574</name>
    <name evidence="11" type="ORF">UFOPK3267_01657</name>
    <name evidence="12" type="ORF">UFOPK3651_00922</name>
    <name evidence="8" type="ORF">UFOPK4189_00903</name>
</gene>
<dbReference type="PROSITE" id="PS51462">
    <property type="entry name" value="NUDIX"/>
    <property type="match status" value="1"/>
</dbReference>
<dbReference type="InterPro" id="IPR015797">
    <property type="entry name" value="NUDIX_hydrolase-like_dom_sf"/>
</dbReference>
<dbReference type="SUPFAM" id="SSF55811">
    <property type="entry name" value="Nudix"/>
    <property type="match status" value="1"/>
</dbReference>
<evidence type="ECO:0000256" key="5">
    <source>
        <dbReference type="ARBA" id="ARBA00022842"/>
    </source>
</evidence>
<evidence type="ECO:0000256" key="4">
    <source>
        <dbReference type="ARBA" id="ARBA00022801"/>
    </source>
</evidence>
<accession>A0A6J6YJR4</accession>
<dbReference type="EMBL" id="CAFAAV010000029">
    <property type="protein sequence ID" value="CAB4808494.1"/>
    <property type="molecule type" value="Genomic_DNA"/>
</dbReference>
<dbReference type="GO" id="GO:0046872">
    <property type="term" value="F:metal ion binding"/>
    <property type="evidence" value="ECO:0007669"/>
    <property type="project" value="UniProtKB-KW"/>
</dbReference>
<dbReference type="EMBL" id="CAFBMT010000004">
    <property type="protein sequence ID" value="CAB4922078.1"/>
    <property type="molecule type" value="Genomic_DNA"/>
</dbReference>
<sequence>MRMTEAEVQIRPAATVMLLRDTADGLEVFMLRRNTAMAFAAGMYVFPGGRVDDADGAGDEGFVVAAIRECYEEAGILLAVDADGCMVSDGHPVLAHREGVHDGTVDVRVLVEEHGLRLATDQLPWVAHWITPKGEAARRFDTRFFMVASPAGQSSHHDDTESVASMWVRPPVAVADFLAGNLQLMPPTIWCLRELAEYSDVASAMAWGRSIGAPDCVLPKLVYDTEGQFAGLLFPWDDAYASNAD</sequence>
<evidence type="ECO:0000313" key="12">
    <source>
        <dbReference type="EMBL" id="CAB4922078.1"/>
    </source>
</evidence>
<organism evidence="10">
    <name type="scientific">freshwater metagenome</name>
    <dbReference type="NCBI Taxonomy" id="449393"/>
    <lineage>
        <taxon>unclassified sequences</taxon>
        <taxon>metagenomes</taxon>
        <taxon>ecological metagenomes</taxon>
    </lineage>
</organism>
<evidence type="ECO:0000313" key="11">
    <source>
        <dbReference type="EMBL" id="CAB4851687.1"/>
    </source>
</evidence>
<dbReference type="GO" id="GO:0016818">
    <property type="term" value="F:hydrolase activity, acting on acid anhydrides, in phosphorus-containing anhydrides"/>
    <property type="evidence" value="ECO:0007669"/>
    <property type="project" value="InterPro"/>
</dbReference>
<dbReference type="EMBL" id="CAEZYF010000007">
    <property type="protein sequence ID" value="CAB4721193.1"/>
    <property type="molecule type" value="Genomic_DNA"/>
</dbReference>
<reference evidence="10" key="1">
    <citation type="submission" date="2020-05" db="EMBL/GenBank/DDBJ databases">
        <authorList>
            <person name="Chiriac C."/>
            <person name="Salcher M."/>
            <person name="Ghai R."/>
            <person name="Kavagutti S V."/>
        </authorList>
    </citation>
    <scope>NUCLEOTIDE SEQUENCE</scope>
</reference>
<dbReference type="EMBL" id="CAFBIY010000090">
    <property type="protein sequence ID" value="CAB4851687.1"/>
    <property type="molecule type" value="Genomic_DNA"/>
</dbReference>
<evidence type="ECO:0000313" key="9">
    <source>
        <dbReference type="EMBL" id="CAB4721193.1"/>
    </source>
</evidence>
<dbReference type="EMBL" id="CAESGF010000004">
    <property type="protein sequence ID" value="CAB4363124.1"/>
    <property type="molecule type" value="Genomic_DNA"/>
</dbReference>
<keyword evidence="6" id="KW-0464">Manganese</keyword>
<evidence type="ECO:0000259" key="7">
    <source>
        <dbReference type="PROSITE" id="PS51462"/>
    </source>
</evidence>
<dbReference type="PANTHER" id="PTHR12318:SF0">
    <property type="entry name" value="ACYL-COENZYME A DIPHOSPHATASE NUDT19"/>
    <property type="match status" value="1"/>
</dbReference>
<feature type="domain" description="Nudix hydrolase" evidence="7">
    <location>
        <begin position="9"/>
        <end position="190"/>
    </location>
</feature>
<dbReference type="Gene3D" id="3.90.79.10">
    <property type="entry name" value="Nucleoside Triphosphate Pyrophosphohydrolase"/>
    <property type="match status" value="1"/>
</dbReference>
<dbReference type="PANTHER" id="PTHR12318">
    <property type="entry name" value="TESTOSTERONE-REGULATED PROTEIN RP2"/>
    <property type="match status" value="1"/>
</dbReference>
<evidence type="ECO:0000256" key="2">
    <source>
        <dbReference type="ARBA" id="ARBA00001946"/>
    </source>
</evidence>
<dbReference type="InterPro" id="IPR000086">
    <property type="entry name" value="NUDIX_hydrolase_dom"/>
</dbReference>
<proteinExistence type="predicted"/>
<evidence type="ECO:0000256" key="3">
    <source>
        <dbReference type="ARBA" id="ARBA00022723"/>
    </source>
</evidence>
<keyword evidence="3" id="KW-0479">Metal-binding</keyword>
<evidence type="ECO:0000313" key="10">
    <source>
        <dbReference type="EMBL" id="CAB4808494.1"/>
    </source>
</evidence>
<evidence type="ECO:0000256" key="6">
    <source>
        <dbReference type="ARBA" id="ARBA00023211"/>
    </source>
</evidence>
<name>A0A6J6YJR4_9ZZZZ</name>
<protein>
    <submittedName>
        <fullName evidence="10">Unannotated protein</fullName>
    </submittedName>
</protein>
<comment type="cofactor">
    <cofactor evidence="2">
        <name>Mg(2+)</name>
        <dbReference type="ChEBI" id="CHEBI:18420"/>
    </cofactor>
</comment>
<dbReference type="InterPro" id="IPR039121">
    <property type="entry name" value="NUDT19"/>
</dbReference>
<keyword evidence="5" id="KW-0460">Magnesium</keyword>
<evidence type="ECO:0000313" key="8">
    <source>
        <dbReference type="EMBL" id="CAB4363124.1"/>
    </source>
</evidence>
<dbReference type="Pfam" id="PF00293">
    <property type="entry name" value="NUDIX"/>
    <property type="match status" value="1"/>
</dbReference>
<keyword evidence="4" id="KW-0378">Hydrolase</keyword>
<dbReference type="AlphaFoldDB" id="A0A6J6YJR4"/>